<comment type="caution">
    <text evidence="6">The sequence shown here is derived from an EMBL/GenBank/DDBJ whole genome shotgun (WGS) entry which is preliminary data.</text>
</comment>
<proteinExistence type="predicted"/>
<dbReference type="EMBL" id="JABCSC020000004">
    <property type="protein sequence ID" value="NSL56457.1"/>
    <property type="molecule type" value="Genomic_DNA"/>
</dbReference>
<dbReference type="Pfam" id="PF06835">
    <property type="entry name" value="LptC"/>
    <property type="match status" value="1"/>
</dbReference>
<dbReference type="Gene3D" id="2.60.450.10">
    <property type="entry name" value="Lipopolysaccharide (LPS) transport protein A like domain"/>
    <property type="match status" value="1"/>
</dbReference>
<protein>
    <submittedName>
        <fullName evidence="6">LPS export ABC transporter periplasmic protein LptC</fullName>
    </submittedName>
</protein>
<keyword evidence="7" id="KW-1185">Reference proteome</keyword>
<keyword evidence="3" id="KW-0812">Transmembrane</keyword>
<dbReference type="PANTHER" id="PTHR37481:SF1">
    <property type="entry name" value="LIPOPOLYSACCHARIDE EXPORT SYSTEM PROTEIN LPTC"/>
    <property type="match status" value="1"/>
</dbReference>
<evidence type="ECO:0000256" key="3">
    <source>
        <dbReference type="ARBA" id="ARBA00022692"/>
    </source>
</evidence>
<keyword evidence="1" id="KW-1003">Cell membrane</keyword>
<reference evidence="6 7" key="1">
    <citation type="submission" date="2020-06" db="EMBL/GenBank/DDBJ databases">
        <title>Draft genome of Uliginosibacterium sp. IMCC34675.</title>
        <authorList>
            <person name="Song J."/>
        </authorList>
    </citation>
    <scope>NUCLEOTIDE SEQUENCE [LARGE SCALE GENOMIC DNA]</scope>
    <source>
        <strain evidence="6 7">IMCC34675</strain>
    </source>
</reference>
<evidence type="ECO:0000256" key="2">
    <source>
        <dbReference type="ARBA" id="ARBA00022519"/>
    </source>
</evidence>
<evidence type="ECO:0000313" key="7">
    <source>
        <dbReference type="Proteomes" id="UP000778523"/>
    </source>
</evidence>
<keyword evidence="2" id="KW-0997">Cell inner membrane</keyword>
<keyword evidence="5" id="KW-0472">Membrane</keyword>
<dbReference type="InterPro" id="IPR052363">
    <property type="entry name" value="LPS_export_LptC"/>
</dbReference>
<evidence type="ECO:0000256" key="1">
    <source>
        <dbReference type="ARBA" id="ARBA00022475"/>
    </source>
</evidence>
<evidence type="ECO:0000256" key="5">
    <source>
        <dbReference type="ARBA" id="ARBA00023136"/>
    </source>
</evidence>
<dbReference type="Proteomes" id="UP000778523">
    <property type="component" value="Unassembled WGS sequence"/>
</dbReference>
<gene>
    <name evidence="6" type="primary">lptC</name>
    <name evidence="6" type="ORF">HJ583_015595</name>
</gene>
<sequence length="191" mass="21359">MKRISSLFPLIIVALLAAASFWLEYVVRNESQSGLGKGRHDPDAIVNNFQVDRFDISGKLSSRLTAKKLTHYPDDDTADIETPHITFLHESRNMEFRSEQAHADNRQRTVLLFGKVRGERPATADSAAQTLDTDELTVWVDDEIARTPQPVLFTHGKNRIEAVGADWNNLTGMLNLHSSVQATLPPKSTTH</sequence>
<evidence type="ECO:0000313" key="6">
    <source>
        <dbReference type="EMBL" id="NSL56457.1"/>
    </source>
</evidence>
<accession>A0ABX2IN70</accession>
<evidence type="ECO:0000256" key="4">
    <source>
        <dbReference type="ARBA" id="ARBA00022989"/>
    </source>
</evidence>
<organism evidence="6 7">
    <name type="scientific">Uliginosibacterium aquaticum</name>
    <dbReference type="NCBI Taxonomy" id="2731212"/>
    <lineage>
        <taxon>Bacteria</taxon>
        <taxon>Pseudomonadati</taxon>
        <taxon>Pseudomonadota</taxon>
        <taxon>Betaproteobacteria</taxon>
        <taxon>Rhodocyclales</taxon>
        <taxon>Zoogloeaceae</taxon>
        <taxon>Uliginosibacterium</taxon>
    </lineage>
</organism>
<dbReference type="InterPro" id="IPR026265">
    <property type="entry name" value="LptC"/>
</dbReference>
<dbReference type="InterPro" id="IPR010664">
    <property type="entry name" value="LipoPS_assembly_LptC-rel"/>
</dbReference>
<name>A0ABX2IN70_9RHOO</name>
<dbReference type="NCBIfam" id="TIGR04409">
    <property type="entry name" value="LptC_YrbK"/>
    <property type="match status" value="1"/>
</dbReference>
<dbReference type="RefSeq" id="WP_170022788.1">
    <property type="nucleotide sequence ID" value="NZ_JABCSC020000004.1"/>
</dbReference>
<dbReference type="PANTHER" id="PTHR37481">
    <property type="entry name" value="LIPOPOLYSACCHARIDE EXPORT SYSTEM PROTEIN LPTC"/>
    <property type="match status" value="1"/>
</dbReference>
<keyword evidence="4" id="KW-1133">Transmembrane helix</keyword>